<dbReference type="GO" id="GO:0006353">
    <property type="term" value="P:DNA-templated transcription termination"/>
    <property type="evidence" value="ECO:0007669"/>
    <property type="project" value="InterPro"/>
</dbReference>
<protein>
    <recommendedName>
        <fullName evidence="3">Rho termination factor-like N-terminal domain-containing protein</fullName>
    </recommendedName>
</protein>
<feature type="coiled-coil region" evidence="1">
    <location>
        <begin position="7"/>
        <end position="52"/>
    </location>
</feature>
<dbReference type="EMBL" id="JAAXPC010000002">
    <property type="protein sequence ID" value="NKY01038.1"/>
    <property type="molecule type" value="Genomic_DNA"/>
</dbReference>
<feature type="domain" description="Rho termination factor-like N-terminal" evidence="3">
    <location>
        <begin position="143"/>
        <end position="171"/>
    </location>
</feature>
<evidence type="ECO:0000259" key="3">
    <source>
        <dbReference type="Pfam" id="PF07498"/>
    </source>
</evidence>
<dbReference type="InterPro" id="IPR011112">
    <property type="entry name" value="Rho-like_N"/>
</dbReference>
<dbReference type="Pfam" id="PF07498">
    <property type="entry name" value="Rho_N"/>
    <property type="match status" value="1"/>
</dbReference>
<evidence type="ECO:0000256" key="1">
    <source>
        <dbReference type="SAM" id="Coils"/>
    </source>
</evidence>
<comment type="caution">
    <text evidence="4">The sequence shown here is derived from an EMBL/GenBank/DDBJ whole genome shotgun (WGS) entry which is preliminary data.</text>
</comment>
<name>A0A846WHT0_9ACTN</name>
<keyword evidence="1" id="KW-0175">Coiled coil</keyword>
<sequence length="172" mass="17316">MGKKDGAGKKDRAIKRLEAEIGRLTKELAKVEKAARKRISRAEGDVAALRAEVLKVVGLGGDKQEPVAPAEAPTAPAKTPTAPATTATAPAKTPTAPATTATAPAATAPAKSATAPAKKSAPAKKPAAPTKAPSPETSGRGPTVAELRAQAKAKGIKGYSSMTKAQLLEALK</sequence>
<dbReference type="Proteomes" id="UP000563898">
    <property type="component" value="Unassembled WGS sequence"/>
</dbReference>
<dbReference type="RefSeq" id="WP_006369066.1">
    <property type="nucleotide sequence ID" value="NZ_JAAXPC010000002.1"/>
</dbReference>
<evidence type="ECO:0000313" key="5">
    <source>
        <dbReference type="Proteomes" id="UP000563898"/>
    </source>
</evidence>
<dbReference type="Gene3D" id="1.20.5.1700">
    <property type="match status" value="1"/>
</dbReference>
<feature type="region of interest" description="Disordered" evidence="2">
    <location>
        <begin position="59"/>
        <end position="162"/>
    </location>
</feature>
<evidence type="ECO:0000313" key="4">
    <source>
        <dbReference type="EMBL" id="NKY01038.1"/>
    </source>
</evidence>
<gene>
    <name evidence="4" type="ORF">HGA05_05580</name>
</gene>
<reference evidence="4 5" key="1">
    <citation type="submission" date="2020-04" db="EMBL/GenBank/DDBJ databases">
        <title>MicrobeNet Type strains.</title>
        <authorList>
            <person name="Nicholson A.C."/>
        </authorList>
    </citation>
    <scope>NUCLEOTIDE SEQUENCE [LARGE SCALE GENOMIC DNA]</scope>
    <source>
        <strain evidence="4 5">ATCC BAA-14</strain>
    </source>
</reference>
<organism evidence="4 5">
    <name type="scientific">Gordonia polyisoprenivorans</name>
    <dbReference type="NCBI Taxonomy" id="84595"/>
    <lineage>
        <taxon>Bacteria</taxon>
        <taxon>Bacillati</taxon>
        <taxon>Actinomycetota</taxon>
        <taxon>Actinomycetes</taxon>
        <taxon>Mycobacteriales</taxon>
        <taxon>Gordoniaceae</taxon>
        <taxon>Gordonia</taxon>
    </lineage>
</organism>
<evidence type="ECO:0000256" key="2">
    <source>
        <dbReference type="SAM" id="MobiDB-lite"/>
    </source>
</evidence>
<feature type="compositionally biased region" description="Low complexity" evidence="2">
    <location>
        <begin position="68"/>
        <end position="138"/>
    </location>
</feature>
<proteinExistence type="predicted"/>
<dbReference type="AlphaFoldDB" id="A0A846WHT0"/>
<accession>A0A846WHT0</accession>